<dbReference type="EMBL" id="BAABRN010000145">
    <property type="protein sequence ID" value="GAA5504511.1"/>
    <property type="molecule type" value="Genomic_DNA"/>
</dbReference>
<comment type="similarity">
    <text evidence="6">Belongs to the YccS/YhfK family.</text>
</comment>
<dbReference type="InterPro" id="IPR049453">
    <property type="entry name" value="Memb_transporter_dom"/>
</dbReference>
<name>A0ABP9VH17_9DEIO</name>
<feature type="transmembrane region" description="Helical" evidence="7">
    <location>
        <begin position="450"/>
        <end position="480"/>
    </location>
</feature>
<evidence type="ECO:0000259" key="8">
    <source>
        <dbReference type="Pfam" id="PF13515"/>
    </source>
</evidence>
<accession>A0ABP9VH17</accession>
<proteinExistence type="inferred from homology"/>
<evidence type="ECO:0000256" key="5">
    <source>
        <dbReference type="ARBA" id="ARBA00023136"/>
    </source>
</evidence>
<evidence type="ECO:0000256" key="4">
    <source>
        <dbReference type="ARBA" id="ARBA00022989"/>
    </source>
</evidence>
<keyword evidence="5 7" id="KW-0472">Membrane</keyword>
<keyword evidence="10" id="KW-1185">Reference proteome</keyword>
<keyword evidence="3 7" id="KW-0812">Transmembrane</keyword>
<protein>
    <recommendedName>
        <fullName evidence="8">Integral membrane bound transporter domain-containing protein</fullName>
    </recommendedName>
</protein>
<feature type="transmembrane region" description="Helical" evidence="7">
    <location>
        <begin position="140"/>
        <end position="162"/>
    </location>
</feature>
<feature type="transmembrane region" description="Helical" evidence="7">
    <location>
        <begin position="66"/>
        <end position="85"/>
    </location>
</feature>
<keyword evidence="2" id="KW-1003">Cell membrane</keyword>
<keyword evidence="4 7" id="KW-1133">Transmembrane helix</keyword>
<feature type="transmembrane region" description="Helical" evidence="7">
    <location>
        <begin position="91"/>
        <end position="109"/>
    </location>
</feature>
<evidence type="ECO:0000256" key="2">
    <source>
        <dbReference type="ARBA" id="ARBA00022475"/>
    </source>
</evidence>
<feature type="domain" description="Integral membrane bound transporter" evidence="8">
    <location>
        <begin position="384"/>
        <end position="505"/>
    </location>
</feature>
<sequence length="644" mass="68240">MLVLKSAFAFDPAKWRPLSGLRSSLGLALPIVLAGLGGHTAWGILGANGALNVALPNMNSVAARRLQVMLSVSFGTALLAMLGVLVGQSTLASTLAITLVATFLTLYGAGGAVNTSVGIASTNTLIVLAGLQLPPSSAPLSGLLVLGGGLLQTFLLAVVWPLSPRRRERSSVAQVYASQAELLSHLPLGPETLPEAASLQEAWSVLGEARGHGWHPEHAAMRHALRVAEGLRAALTGYARADVGWREQWKEHGAEALAQRANRVLGGVLRQVAASVRRGRPAFDAESEQQLGRLLAELEQAEATAQASGQGEPAPASLSQWLRLISQLLSDLNQPPVQPLDVAEDEVTSPPPVWGGLWQMPRPSWESASTRHAVKYGLVLGLGTLLTRLLHVPHGYWLVLTAAVVLRQEYVTTLTRGLARLGGTLVGVLLAALLIWVFHPTQTELSWWSVVGAFLTFALFPAGYAAFSAAITLYVVFAIAASGLSEDVVVELRLALTLLGGLLALGAHLLYPTWQSVGTRGALQAAALAQRDYLDVLGLLQRHVSVHNIEAASRARSRARQLRLQAEGVVQASIMEPRRSLNAAPNALPPAQAQAYLQRLNANAALGLSLHARAGHPFATEAADLARAKADVRALLEDLQPEAQ</sequence>
<reference evidence="9 10" key="1">
    <citation type="submission" date="2024-02" db="EMBL/GenBank/DDBJ databases">
        <title>Deinococcus xinjiangensis NBRC 107630.</title>
        <authorList>
            <person name="Ichikawa N."/>
            <person name="Katano-Makiyama Y."/>
            <person name="Hidaka K."/>
        </authorList>
    </citation>
    <scope>NUCLEOTIDE SEQUENCE [LARGE SCALE GENOMIC DNA]</scope>
    <source>
        <strain evidence="9 10">NBRC 107630</strain>
    </source>
</reference>
<evidence type="ECO:0000256" key="1">
    <source>
        <dbReference type="ARBA" id="ARBA00004651"/>
    </source>
</evidence>
<evidence type="ECO:0000256" key="6">
    <source>
        <dbReference type="ARBA" id="ARBA00043993"/>
    </source>
</evidence>
<feature type="transmembrane region" description="Helical" evidence="7">
    <location>
        <begin position="417"/>
        <end position="438"/>
    </location>
</feature>
<comment type="caution">
    <text evidence="9">The sequence shown here is derived from an EMBL/GenBank/DDBJ whole genome shotgun (WGS) entry which is preliminary data.</text>
</comment>
<evidence type="ECO:0000256" key="7">
    <source>
        <dbReference type="SAM" id="Phobius"/>
    </source>
</evidence>
<dbReference type="Proteomes" id="UP001458946">
    <property type="component" value="Unassembled WGS sequence"/>
</dbReference>
<dbReference type="PANTHER" id="PTHR30509:SF9">
    <property type="entry name" value="MULTIDRUG RESISTANCE PROTEIN MDTO"/>
    <property type="match status" value="1"/>
</dbReference>
<evidence type="ECO:0000256" key="3">
    <source>
        <dbReference type="ARBA" id="ARBA00022692"/>
    </source>
</evidence>
<evidence type="ECO:0000313" key="10">
    <source>
        <dbReference type="Proteomes" id="UP001458946"/>
    </source>
</evidence>
<gene>
    <name evidence="9" type="ORF">Dxin01_04286</name>
</gene>
<dbReference type="PANTHER" id="PTHR30509">
    <property type="entry name" value="P-HYDROXYBENZOIC ACID EFFLUX PUMP SUBUNIT-RELATED"/>
    <property type="match status" value="1"/>
</dbReference>
<feature type="transmembrane region" description="Helical" evidence="7">
    <location>
        <begin position="25"/>
        <end position="45"/>
    </location>
</feature>
<organism evidence="9 10">
    <name type="scientific">Deinococcus xinjiangensis</name>
    <dbReference type="NCBI Taxonomy" id="457454"/>
    <lineage>
        <taxon>Bacteria</taxon>
        <taxon>Thermotogati</taxon>
        <taxon>Deinococcota</taxon>
        <taxon>Deinococci</taxon>
        <taxon>Deinococcales</taxon>
        <taxon>Deinococcaceae</taxon>
        <taxon>Deinococcus</taxon>
    </lineage>
</organism>
<evidence type="ECO:0000313" key="9">
    <source>
        <dbReference type="EMBL" id="GAA5504511.1"/>
    </source>
</evidence>
<comment type="subcellular location">
    <subcellularLocation>
        <location evidence="1">Cell membrane</location>
        <topology evidence="1">Multi-pass membrane protein</topology>
    </subcellularLocation>
</comment>
<dbReference type="Pfam" id="PF13515">
    <property type="entry name" value="FUSC_2"/>
    <property type="match status" value="1"/>
</dbReference>
<feature type="transmembrane region" description="Helical" evidence="7">
    <location>
        <begin position="492"/>
        <end position="511"/>
    </location>
</feature>